<gene>
    <name evidence="2" type="ORF">BO78DRAFT_396223</name>
</gene>
<proteinExistence type="predicted"/>
<feature type="transmembrane region" description="Helical" evidence="1">
    <location>
        <begin position="26"/>
        <end position="47"/>
    </location>
</feature>
<evidence type="ECO:0000256" key="1">
    <source>
        <dbReference type="SAM" id="Phobius"/>
    </source>
</evidence>
<evidence type="ECO:0000313" key="3">
    <source>
        <dbReference type="Proteomes" id="UP000248423"/>
    </source>
</evidence>
<dbReference type="EMBL" id="KZ826340">
    <property type="protein sequence ID" value="PYI07598.1"/>
    <property type="molecule type" value="Genomic_DNA"/>
</dbReference>
<accession>A0A319ELP7</accession>
<sequence>MRDITYPVTPLHPNPPILSLGDSNPVSTLVLMLGLCYTLEIGNFIYVPPHRSEQQQQQSG</sequence>
<dbReference type="VEuPathDB" id="FungiDB:BO78DRAFT_396223"/>
<feature type="non-terminal residue" evidence="2">
    <location>
        <position position="60"/>
    </location>
</feature>
<reference evidence="2 3" key="1">
    <citation type="submission" date="2018-02" db="EMBL/GenBank/DDBJ databases">
        <title>The genomes of Aspergillus section Nigri reveals drivers in fungal speciation.</title>
        <authorList>
            <consortium name="DOE Joint Genome Institute"/>
            <person name="Vesth T.C."/>
            <person name="Nybo J."/>
            <person name="Theobald S."/>
            <person name="Brandl J."/>
            <person name="Frisvad J.C."/>
            <person name="Nielsen K.F."/>
            <person name="Lyhne E.K."/>
            <person name="Kogle M.E."/>
            <person name="Kuo A."/>
            <person name="Riley R."/>
            <person name="Clum A."/>
            <person name="Nolan M."/>
            <person name="Lipzen A."/>
            <person name="Salamov A."/>
            <person name="Henrissat B."/>
            <person name="Wiebenga A."/>
            <person name="De vries R.P."/>
            <person name="Grigoriev I.V."/>
            <person name="Mortensen U.H."/>
            <person name="Andersen M.R."/>
            <person name="Baker S.E."/>
        </authorList>
    </citation>
    <scope>NUCLEOTIDE SEQUENCE [LARGE SCALE GENOMIC DNA]</scope>
    <source>
        <strain evidence="2 3">CBS 121057</strain>
    </source>
</reference>
<keyword evidence="1" id="KW-0812">Transmembrane</keyword>
<evidence type="ECO:0000313" key="2">
    <source>
        <dbReference type="EMBL" id="PYI07598.1"/>
    </source>
</evidence>
<dbReference type="AlphaFoldDB" id="A0A319ELP7"/>
<dbReference type="Proteomes" id="UP000248423">
    <property type="component" value="Unassembled WGS sequence"/>
</dbReference>
<name>A0A319ELP7_ASPSB</name>
<keyword evidence="1" id="KW-0472">Membrane</keyword>
<protein>
    <submittedName>
        <fullName evidence="2">Uncharacterized protein</fullName>
    </submittedName>
</protein>
<keyword evidence="3" id="KW-1185">Reference proteome</keyword>
<keyword evidence="1" id="KW-1133">Transmembrane helix</keyword>
<organism evidence="2 3">
    <name type="scientific">Aspergillus sclerotiicarbonarius (strain CBS 121057 / IBT 28362)</name>
    <dbReference type="NCBI Taxonomy" id="1448318"/>
    <lineage>
        <taxon>Eukaryota</taxon>
        <taxon>Fungi</taxon>
        <taxon>Dikarya</taxon>
        <taxon>Ascomycota</taxon>
        <taxon>Pezizomycotina</taxon>
        <taxon>Eurotiomycetes</taxon>
        <taxon>Eurotiomycetidae</taxon>
        <taxon>Eurotiales</taxon>
        <taxon>Aspergillaceae</taxon>
        <taxon>Aspergillus</taxon>
        <taxon>Aspergillus subgen. Circumdati</taxon>
    </lineage>
</organism>